<sequence>MAQRNPPQIVNPVRPNPGNPGQPPNPAQQPAQQPNPAQQSSPNISAGFVPSPTTSESAIDKLTEAVNKMLTQLQDRRPTSGSFNRVVCYKCGKTGHISRNCRSPSVPNAPPNTPPNYAPLNSTYNPGQTPNPIVYPYPNLNPQHVPISTSSNHIPNPIPNNNITNNVNPNMGNAPELQPQEALQALLAMAASLNPSSTQNNSDNQNPSNNQTTFLNLFEEDLPFFTVKSNTSRPSKRLREEDEYLSDLSESTESPNTSDPILTKKQKYEIRLPKDWSLKSLIGTSSNSPLPLPIAAKLVKPLSTVGSRPISPVDIPLVHSSAPKVDRDINNCHSMHSIKIVPVEINNNAPPKTSIVSEPFKELEPYASRLKTQLGYSFKTLNNLSFASSSSSTPSLIVIPENVIVDILQPLSLNYIRKEISLPSPNFNNLPSLVYYKVPTSDSEVSFPLNRHLNSDCSNTLYTVQQNSLGTDSLTRNNKIVSPFIKAPDGNPPMIILENDSDESSNSDFEWYASAWKYRVPEYQFNENDSDADEIIDEIQRQIKLRKAKLKSPSAKCFYDLAGNAYLQEKDIKPDLRGYISIRPTKEEYNPIRDIFDYYFGEGISSRKNDFNIGNLEEEQYRLLQSFLEQNSTLFTWEGHRLGRTNLVKHSINAGNALPIKHHPYRHSPAEKKIIRTEIDRMIKEVKTFFELDHISEYGS</sequence>
<dbReference type="EMBL" id="CAJVPU010002818">
    <property type="protein sequence ID" value="CAG8508108.1"/>
    <property type="molecule type" value="Genomic_DNA"/>
</dbReference>
<proteinExistence type="predicted"/>
<keyword evidence="2" id="KW-1185">Reference proteome</keyword>
<gene>
    <name evidence="1" type="ORF">DHETER_LOCUS3326</name>
</gene>
<comment type="caution">
    <text evidence="1">The sequence shown here is derived from an EMBL/GenBank/DDBJ whole genome shotgun (WGS) entry which is preliminary data.</text>
</comment>
<evidence type="ECO:0000313" key="2">
    <source>
        <dbReference type="Proteomes" id="UP000789702"/>
    </source>
</evidence>
<organism evidence="1 2">
    <name type="scientific">Dentiscutata heterogama</name>
    <dbReference type="NCBI Taxonomy" id="1316150"/>
    <lineage>
        <taxon>Eukaryota</taxon>
        <taxon>Fungi</taxon>
        <taxon>Fungi incertae sedis</taxon>
        <taxon>Mucoromycota</taxon>
        <taxon>Glomeromycotina</taxon>
        <taxon>Glomeromycetes</taxon>
        <taxon>Diversisporales</taxon>
        <taxon>Gigasporaceae</taxon>
        <taxon>Dentiscutata</taxon>
    </lineage>
</organism>
<accession>A0ACA9L305</accession>
<reference evidence="1" key="1">
    <citation type="submission" date="2021-06" db="EMBL/GenBank/DDBJ databases">
        <authorList>
            <person name="Kallberg Y."/>
            <person name="Tangrot J."/>
            <person name="Rosling A."/>
        </authorList>
    </citation>
    <scope>NUCLEOTIDE SEQUENCE</scope>
    <source>
        <strain evidence="1">IL203A</strain>
    </source>
</reference>
<dbReference type="Proteomes" id="UP000789702">
    <property type="component" value="Unassembled WGS sequence"/>
</dbReference>
<evidence type="ECO:0000313" key="1">
    <source>
        <dbReference type="EMBL" id="CAG8508108.1"/>
    </source>
</evidence>
<name>A0ACA9L305_9GLOM</name>
<protein>
    <submittedName>
        <fullName evidence="1">2970_t:CDS:1</fullName>
    </submittedName>
</protein>